<dbReference type="InterPro" id="IPR029675">
    <property type="entry name" value="PGAP4"/>
</dbReference>
<accession>A0ABQ9NRC9</accession>
<reference evidence="2" key="1">
    <citation type="submission" date="2022-10" db="EMBL/GenBank/DDBJ databases">
        <title>Culturing micro-colonial fungi from biological soil crusts in the Mojave desert and describing Neophaeococcomyces mojavensis, and introducing the new genera and species Taxawa tesnikishii.</title>
        <authorList>
            <person name="Kurbessoian T."/>
            <person name="Stajich J.E."/>
        </authorList>
    </citation>
    <scope>NUCLEOTIDE SEQUENCE</scope>
    <source>
        <strain evidence="2">TK_1</strain>
    </source>
</reference>
<evidence type="ECO:0000313" key="3">
    <source>
        <dbReference type="Proteomes" id="UP001172684"/>
    </source>
</evidence>
<dbReference type="Proteomes" id="UP001172684">
    <property type="component" value="Unassembled WGS sequence"/>
</dbReference>
<evidence type="ECO:0000313" key="2">
    <source>
        <dbReference type="EMBL" id="KAJ9664955.1"/>
    </source>
</evidence>
<keyword evidence="1" id="KW-1133">Transmembrane helix</keyword>
<proteinExistence type="predicted"/>
<name>A0ABQ9NRC9_9PEZI</name>
<dbReference type="EMBL" id="JAPDRL010000034">
    <property type="protein sequence ID" value="KAJ9664955.1"/>
    <property type="molecule type" value="Genomic_DNA"/>
</dbReference>
<keyword evidence="3" id="KW-1185">Reference proteome</keyword>
<protein>
    <recommendedName>
        <fullName evidence="4">Integral membrane protein</fullName>
    </recommendedName>
</protein>
<dbReference type="PANTHER" id="PTHR31410">
    <property type="entry name" value="TRANSMEMBRANE PROTEIN 246"/>
    <property type="match status" value="1"/>
</dbReference>
<keyword evidence="1" id="KW-0812">Transmembrane</keyword>
<organism evidence="2 3">
    <name type="scientific">Coniosporium apollinis</name>
    <dbReference type="NCBI Taxonomy" id="61459"/>
    <lineage>
        <taxon>Eukaryota</taxon>
        <taxon>Fungi</taxon>
        <taxon>Dikarya</taxon>
        <taxon>Ascomycota</taxon>
        <taxon>Pezizomycotina</taxon>
        <taxon>Dothideomycetes</taxon>
        <taxon>Dothideomycetes incertae sedis</taxon>
        <taxon>Coniosporium</taxon>
    </lineage>
</organism>
<evidence type="ECO:0008006" key="4">
    <source>
        <dbReference type="Google" id="ProtNLM"/>
    </source>
</evidence>
<gene>
    <name evidence="2" type="ORF">H2201_005007</name>
</gene>
<feature type="transmembrane region" description="Helical" evidence="1">
    <location>
        <begin position="267"/>
        <end position="286"/>
    </location>
</feature>
<dbReference type="CDD" id="cd22189">
    <property type="entry name" value="PGAP4-like_fungal"/>
    <property type="match status" value="1"/>
</dbReference>
<sequence length="447" mass="50715">MRIPFISSNYRYAPLSVNGVTVRPHASPTAIASIVFIGSYLLAILYIRHCTYRDPTSVFFDYTRAYEPAYSAIRQRQADSFIDAAGTTRPFSNSTATSGKALCVGIASVARENARYFRTTVGSILEGLGEEERQKIHLILFIAHTDPTVHPAYSEAWLHNTADQVLVYDLPADELKHIKELEQEKGLFREKALFDYTYLLKACSAAETPYIAMLEDDVVAMDGWFHRTQHALDLAEKETALTSAALDFLYLRLFYTEEFLGWNSEEWPTYLFYSVLTVSISAAILLSIRHIRPTKMATAVLTNRNILIICGICIPAYILLFFAAGRATVLPLPHGLNEMNKFGCCSQGFVFPHSRAQDLIEYYTSRHVGFVDMLTEEYADERGETRWAITPPVIQHVGRKSSKGDDFGKNSKYHMSVAEKLWNFEFEKYDAESLRREHEMILRKGGD</sequence>
<feature type="transmembrane region" description="Helical" evidence="1">
    <location>
        <begin position="306"/>
        <end position="324"/>
    </location>
</feature>
<dbReference type="PANTHER" id="PTHR31410:SF1">
    <property type="entry name" value="POST-GPI ATTACHMENT TO PROTEINS FACTOR 4"/>
    <property type="match status" value="1"/>
</dbReference>
<comment type="caution">
    <text evidence="2">The sequence shown here is derived from an EMBL/GenBank/DDBJ whole genome shotgun (WGS) entry which is preliminary data.</text>
</comment>
<evidence type="ECO:0000256" key="1">
    <source>
        <dbReference type="SAM" id="Phobius"/>
    </source>
</evidence>
<keyword evidence="1" id="KW-0472">Membrane</keyword>